<evidence type="ECO:0000313" key="4">
    <source>
        <dbReference type="Proteomes" id="UP000218399"/>
    </source>
</evidence>
<reference evidence="3 4" key="1">
    <citation type="journal article" date="2017" name="ISME J.">
        <title>Unveiling bifidobacterial biogeography across the mammalian branch of the tree of life.</title>
        <authorList>
            <person name="Milani C."/>
            <person name="Mangifesta M."/>
            <person name="Mancabelli L."/>
            <person name="Lugli G.A."/>
            <person name="James K."/>
            <person name="Duranti S."/>
            <person name="Turroni F."/>
            <person name="Ferrario C."/>
            <person name="Ossiprandi M.C."/>
            <person name="van Sinderen D."/>
            <person name="Ventura M."/>
        </authorList>
    </citation>
    <scope>NUCLEOTIDE SEQUENCE [LARGE SCALE GENOMIC DNA]</scope>
    <source>
        <strain evidence="4">Ham19E</strain>
    </source>
</reference>
<feature type="compositionally biased region" description="Low complexity" evidence="1">
    <location>
        <begin position="217"/>
        <end position="233"/>
    </location>
</feature>
<dbReference type="InterPro" id="IPR046062">
    <property type="entry name" value="DUF6020"/>
</dbReference>
<feature type="transmembrane region" description="Helical" evidence="2">
    <location>
        <begin position="433"/>
        <end position="451"/>
    </location>
</feature>
<sequence length="855" mass="94636">MAREHSSDSRTSATTPISKADASDVRAASGASAAATTSATKGTATSASANTAAAPTSALADTTADTSATATRTTTDFHTSRPTFAHRCGTFFRWLIVTLACVWISWCAAIGPIMRSDAGLAAFGWTNALLFVIMFTCTFGFVLLLVYTAHRREGMFRPHNLTHIHPIHPIPTSPTFTTAPIPPTPHPSSTTNTTDSIVSSTPIVDSTSTVDNHTDIHTTSTTDSTNPPTDPTIHSVSHNRASTSSVIHRFHNAAHRFTTAASHVIMTTTSNWKRIWLVLIVCWLWIPTTLLAAFGADIYSQAREFAWAWNQWTGVEQPYIGFFSFVPMDIYPTAHYMWPSSPTYLTDQHNIVLTVFYGGALAISRYLTGSNDAGLVVLAALQWLFAGFCCASAANRFFNMPWLTRRANSTDGSPTVTSVAPYPGTPAGPCARLLVMIVFICCPLVLFSTISLTKSPLFAFTFTWWFGLMYELYMTHSPRLKSRSRTSNTHASAQATPVDTTFAFPTRLSTSAAIHNDVSTSNVIHTIHTTNTPRTRRVTIAALVVSVCIMLISAKYAWYILAAQLVFSILADRRRWKLYLCTLFLPTLLIHGSISALIASGAIISGDAIESRGIQIQMIARVARDNPDAIPADARTKLAPIFNLDQMAQAYRPQDADPVKSSGIQSKKVSYRWRSVTPEDMDNLNKAWLEIVRADPLSAFNGLFAKSYGYFDIFDPAYVPMSYYLDNDYVQQTNTWIKYYNHGWRSHVADFARGWSSIPVLGWFTHGNFYVTFTLLIGAAELALKRWRALSWHMPLLLLMGVMITAPANNFERHMLPIAFVFGFLCLMFHRDTCRRVDVPERTMEPITAHDTPRS</sequence>
<evidence type="ECO:0008006" key="5">
    <source>
        <dbReference type="Google" id="ProtNLM"/>
    </source>
</evidence>
<feature type="transmembrane region" description="Helical" evidence="2">
    <location>
        <begin position="790"/>
        <end position="808"/>
    </location>
</feature>
<dbReference type="Proteomes" id="UP000218399">
    <property type="component" value="Unassembled WGS sequence"/>
</dbReference>
<feature type="transmembrane region" description="Helical" evidence="2">
    <location>
        <begin position="538"/>
        <end position="571"/>
    </location>
</feature>
<protein>
    <recommendedName>
        <fullName evidence="5">Beta-carotene 15,15'-monooxygenase</fullName>
    </recommendedName>
</protein>
<evidence type="ECO:0000256" key="1">
    <source>
        <dbReference type="SAM" id="MobiDB-lite"/>
    </source>
</evidence>
<organism evidence="3 4">
    <name type="scientific">Bifidobacterium criceti</name>
    <dbReference type="NCBI Taxonomy" id="1960969"/>
    <lineage>
        <taxon>Bacteria</taxon>
        <taxon>Bacillati</taxon>
        <taxon>Actinomycetota</taxon>
        <taxon>Actinomycetes</taxon>
        <taxon>Bifidobacteriales</taxon>
        <taxon>Bifidobacteriaceae</taxon>
        <taxon>Bifidobacterium</taxon>
    </lineage>
</organism>
<feature type="transmembrane region" description="Helical" evidence="2">
    <location>
        <begin position="125"/>
        <end position="147"/>
    </location>
</feature>
<proteinExistence type="predicted"/>
<keyword evidence="2" id="KW-0472">Membrane</keyword>
<evidence type="ECO:0000256" key="2">
    <source>
        <dbReference type="SAM" id="Phobius"/>
    </source>
</evidence>
<feature type="transmembrane region" description="Helical" evidence="2">
    <location>
        <begin position="373"/>
        <end position="398"/>
    </location>
</feature>
<feature type="transmembrane region" description="Helical" evidence="2">
    <location>
        <begin position="91"/>
        <end position="113"/>
    </location>
</feature>
<feature type="region of interest" description="Disordered" evidence="1">
    <location>
        <begin position="217"/>
        <end position="237"/>
    </location>
</feature>
<keyword evidence="4" id="KW-1185">Reference proteome</keyword>
<feature type="transmembrane region" description="Helical" evidence="2">
    <location>
        <begin position="457"/>
        <end position="475"/>
    </location>
</feature>
<gene>
    <name evidence="3" type="ORF">B1526_1032</name>
</gene>
<keyword evidence="2" id="KW-1133">Transmembrane helix</keyword>
<comment type="caution">
    <text evidence="3">The sequence shown here is derived from an EMBL/GenBank/DDBJ whole genome shotgun (WGS) entry which is preliminary data.</text>
</comment>
<dbReference type="Pfam" id="PF19484">
    <property type="entry name" value="DUF6020"/>
    <property type="match status" value="1"/>
</dbReference>
<dbReference type="RefSeq" id="WP_235607054.1">
    <property type="nucleotide sequence ID" value="NZ_MVOH01000011.1"/>
</dbReference>
<name>A0A2A2EER4_9BIFI</name>
<keyword evidence="2" id="KW-0812">Transmembrane</keyword>
<feature type="transmembrane region" description="Helical" evidence="2">
    <location>
        <begin position="583"/>
        <end position="604"/>
    </location>
</feature>
<feature type="transmembrane region" description="Helical" evidence="2">
    <location>
        <begin position="275"/>
        <end position="299"/>
    </location>
</feature>
<accession>A0A2A2EER4</accession>
<dbReference type="AlphaFoldDB" id="A0A2A2EER4"/>
<dbReference type="EMBL" id="MVOH01000011">
    <property type="protein sequence ID" value="PAU67724.1"/>
    <property type="molecule type" value="Genomic_DNA"/>
</dbReference>
<evidence type="ECO:0000313" key="3">
    <source>
        <dbReference type="EMBL" id="PAU67724.1"/>
    </source>
</evidence>
<feature type="region of interest" description="Disordered" evidence="1">
    <location>
        <begin position="1"/>
        <end position="25"/>
    </location>
</feature>